<reference evidence="2" key="1">
    <citation type="submission" date="2016-10" db="EMBL/GenBank/DDBJ databases">
        <title>Sequence of Gallionella enrichment culture.</title>
        <authorList>
            <person name="Poehlein A."/>
            <person name="Muehling M."/>
            <person name="Daniel R."/>
        </authorList>
    </citation>
    <scope>NUCLEOTIDE SEQUENCE</scope>
</reference>
<protein>
    <submittedName>
        <fullName evidence="2">Uncharacterized protein</fullName>
    </submittedName>
</protein>
<proteinExistence type="predicted"/>
<name>A0A1J5RSN0_9ZZZZ</name>
<evidence type="ECO:0000256" key="1">
    <source>
        <dbReference type="SAM" id="MobiDB-lite"/>
    </source>
</evidence>
<evidence type="ECO:0000313" key="2">
    <source>
        <dbReference type="EMBL" id="OIQ98697.1"/>
    </source>
</evidence>
<accession>A0A1J5RSN0</accession>
<gene>
    <name evidence="2" type="ORF">GALL_191970</name>
</gene>
<feature type="compositionally biased region" description="Polar residues" evidence="1">
    <location>
        <begin position="179"/>
        <end position="192"/>
    </location>
</feature>
<dbReference type="AlphaFoldDB" id="A0A1J5RSN0"/>
<organism evidence="2">
    <name type="scientific">mine drainage metagenome</name>
    <dbReference type="NCBI Taxonomy" id="410659"/>
    <lineage>
        <taxon>unclassified sequences</taxon>
        <taxon>metagenomes</taxon>
        <taxon>ecological metagenomes</taxon>
    </lineage>
</organism>
<comment type="caution">
    <text evidence="2">The sequence shown here is derived from an EMBL/GenBank/DDBJ whole genome shotgun (WGS) entry which is preliminary data.</text>
</comment>
<feature type="region of interest" description="Disordered" evidence="1">
    <location>
        <begin position="165"/>
        <end position="192"/>
    </location>
</feature>
<dbReference type="EMBL" id="MLJW01000115">
    <property type="protein sequence ID" value="OIQ98697.1"/>
    <property type="molecule type" value="Genomic_DNA"/>
</dbReference>
<feature type="region of interest" description="Disordered" evidence="1">
    <location>
        <begin position="88"/>
        <end position="109"/>
    </location>
</feature>
<sequence length="204" mass="21508">MRLAQIEGRRTDQVADVLDHQQRAPGELQSLQRPADHLRVEMAAAAGVDLDRAGAGGADPLGVAVGLLVALDHCDRQAAAQQLYGPDQQRGLARARAGDQVQGEDAEPGQALTVRSGEGVVLGQDILLDLHPARRRDIGVGVFEGMVVGMARRLFPAATASAAHGPLLPSGPPRPLVRQSGQQADYSTSSSLTRISVPPVTRTW</sequence>